<accession>A0A7R9J929</accession>
<organism evidence="2">
    <name type="scientific">Timema californicum</name>
    <name type="common">California timema</name>
    <name type="synonym">Walking stick</name>
    <dbReference type="NCBI Taxonomy" id="61474"/>
    <lineage>
        <taxon>Eukaryota</taxon>
        <taxon>Metazoa</taxon>
        <taxon>Ecdysozoa</taxon>
        <taxon>Arthropoda</taxon>
        <taxon>Hexapoda</taxon>
        <taxon>Insecta</taxon>
        <taxon>Pterygota</taxon>
        <taxon>Neoptera</taxon>
        <taxon>Polyneoptera</taxon>
        <taxon>Phasmatodea</taxon>
        <taxon>Timematodea</taxon>
        <taxon>Timematoidea</taxon>
        <taxon>Timematidae</taxon>
        <taxon>Timema</taxon>
    </lineage>
</organism>
<sequence length="85" mass="9684">MIGFLEDQDTPRSSRRNIGRDEDDDITSNNEENGEEDASQDNNANNEAETPISEDAMCKKQLLISFMKYFVNSFTRFRDDAAEGL</sequence>
<evidence type="ECO:0000313" key="2">
    <source>
        <dbReference type="EMBL" id="CAD7574904.1"/>
    </source>
</evidence>
<evidence type="ECO:0000256" key="1">
    <source>
        <dbReference type="SAM" id="MobiDB-lite"/>
    </source>
</evidence>
<gene>
    <name evidence="2" type="ORF">TCMB3V08_LOCUS7508</name>
</gene>
<dbReference type="EMBL" id="OE182736">
    <property type="protein sequence ID" value="CAD7574904.1"/>
    <property type="molecule type" value="Genomic_DNA"/>
</dbReference>
<proteinExistence type="predicted"/>
<feature type="region of interest" description="Disordered" evidence="1">
    <location>
        <begin position="1"/>
        <end position="54"/>
    </location>
</feature>
<dbReference type="AlphaFoldDB" id="A0A7R9J929"/>
<reference evidence="2" key="1">
    <citation type="submission" date="2020-11" db="EMBL/GenBank/DDBJ databases">
        <authorList>
            <person name="Tran Van P."/>
        </authorList>
    </citation>
    <scope>NUCLEOTIDE SEQUENCE</scope>
</reference>
<name>A0A7R9J929_TIMCA</name>
<protein>
    <submittedName>
        <fullName evidence="2">(California timema) hypothetical protein</fullName>
    </submittedName>
</protein>
<feature type="compositionally biased region" description="Acidic residues" evidence="1">
    <location>
        <begin position="21"/>
        <end position="39"/>
    </location>
</feature>